<proteinExistence type="predicted"/>
<reference evidence="2 3" key="1">
    <citation type="submission" date="2020-08" db="EMBL/GenBank/DDBJ databases">
        <title>Genomic Encyclopedia of Type Strains, Phase IV (KMG-IV): sequencing the most valuable type-strain genomes for metagenomic binning, comparative biology and taxonomic classification.</title>
        <authorList>
            <person name="Goeker M."/>
        </authorList>
    </citation>
    <scope>NUCLEOTIDE SEQUENCE [LARGE SCALE GENOMIC DNA]</scope>
    <source>
        <strain evidence="2 3">YIM 65646</strain>
    </source>
</reference>
<dbReference type="EMBL" id="JACHGT010000017">
    <property type="protein sequence ID" value="MBB6038570.1"/>
    <property type="molecule type" value="Genomic_DNA"/>
</dbReference>
<evidence type="ECO:0000313" key="2">
    <source>
        <dbReference type="EMBL" id="MBB6038570.1"/>
    </source>
</evidence>
<evidence type="ECO:0000256" key="1">
    <source>
        <dbReference type="SAM" id="SignalP"/>
    </source>
</evidence>
<name>A0A841G381_9ACTN</name>
<keyword evidence="1" id="KW-0732">Signal</keyword>
<dbReference type="AlphaFoldDB" id="A0A841G381"/>
<feature type="signal peptide" evidence="1">
    <location>
        <begin position="1"/>
        <end position="21"/>
    </location>
</feature>
<keyword evidence="3" id="KW-1185">Reference proteome</keyword>
<dbReference type="Proteomes" id="UP000548476">
    <property type="component" value="Unassembled WGS sequence"/>
</dbReference>
<gene>
    <name evidence="2" type="ORF">HNR73_006456</name>
</gene>
<evidence type="ECO:0008006" key="4">
    <source>
        <dbReference type="Google" id="ProtNLM"/>
    </source>
</evidence>
<sequence>MKKIMTVTSRNAFRLAAAATAATVLTGLLTGSIDLPEAPFEGPADVPFVRGLEVDPAVLDRDINQELAGEATANLPAPVWPSSSSARIELATDQRLTVPGSVIALAPIGSDPIASIQVNTLGRSDSDAKGFTSGLVFELTRVDDDGSGEVSAQVDYAAFAYAFGADWRTRLALWTVPGCVGCAPERLDTTNNIAGATVIADVPLAAAETTTLLLAADSKGGAGDYTASKLSPSSTWSQGGNSGSYNWSYPMTVPSPVGAGPLPSLGLSYSSASVDGRSEATNNQPGWIGEGFSFGSGSIERRYVPCANDMDGANNTEKTGDRCWKTDNAILSMEGRGGELVQDDDSGKWRLKNDDGTVIERKTDTDNPDNNNEYWKLTTPDGTQYFFGLNQLPGWTSDKTATESVLTMPVAGNNTDEPCHDSTFGSSFCDQAWKWNLDYVVDVHGNTMSYWYDVDTNRYGKAGKADNPVLYDRAGELVRIDYGTDNRDGTEYGGIVPGRIDFTLTDRCLSDCGTHDEAHWPDTPWDLSCTSTTSCPGSLAPTLWSTKRLTKITTTIWDNGLGKHMPVDSWEMTHTFPNPGDGTRAGLWLDTITRTGHVGGTAAMPPIEFDWVQMYNRVDDSEGCRPSR</sequence>
<accession>A0A841G381</accession>
<dbReference type="RefSeq" id="WP_184791357.1">
    <property type="nucleotide sequence ID" value="NZ_BONT01000069.1"/>
</dbReference>
<feature type="chain" id="PRO_5032360557" description="GH16 domain-containing protein" evidence="1">
    <location>
        <begin position="22"/>
        <end position="628"/>
    </location>
</feature>
<comment type="caution">
    <text evidence="2">The sequence shown here is derived from an EMBL/GenBank/DDBJ whole genome shotgun (WGS) entry which is preliminary data.</text>
</comment>
<evidence type="ECO:0000313" key="3">
    <source>
        <dbReference type="Proteomes" id="UP000548476"/>
    </source>
</evidence>
<protein>
    <recommendedName>
        <fullName evidence="4">GH16 domain-containing protein</fullName>
    </recommendedName>
</protein>
<organism evidence="2 3">
    <name type="scientific">Phytomonospora endophytica</name>
    <dbReference type="NCBI Taxonomy" id="714109"/>
    <lineage>
        <taxon>Bacteria</taxon>
        <taxon>Bacillati</taxon>
        <taxon>Actinomycetota</taxon>
        <taxon>Actinomycetes</taxon>
        <taxon>Micromonosporales</taxon>
        <taxon>Micromonosporaceae</taxon>
        <taxon>Phytomonospora</taxon>
    </lineage>
</organism>